<comment type="similarity">
    <text evidence="3">Belongs to the type II topoisomerase GyrB family.</text>
</comment>
<dbReference type="NCBIfam" id="NF004189">
    <property type="entry name" value="PRK05644.1"/>
    <property type="match status" value="1"/>
</dbReference>
<evidence type="ECO:0000256" key="11">
    <source>
        <dbReference type="ARBA" id="ARBA00023235"/>
    </source>
</evidence>
<keyword evidence="9" id="KW-0799">Topoisomerase</keyword>
<dbReference type="GO" id="GO:0034335">
    <property type="term" value="F:DNA negative supercoiling activity"/>
    <property type="evidence" value="ECO:0007669"/>
    <property type="project" value="UniProtKB-ARBA"/>
</dbReference>
<dbReference type="Gene3D" id="3.30.230.10">
    <property type="match status" value="1"/>
</dbReference>
<dbReference type="CDD" id="cd16928">
    <property type="entry name" value="HATPase_GyrB-like"/>
    <property type="match status" value="1"/>
</dbReference>
<dbReference type="PANTHER" id="PTHR45866:SF1">
    <property type="entry name" value="DNA GYRASE SUBUNIT B, MITOCHONDRIAL"/>
    <property type="match status" value="1"/>
</dbReference>
<dbReference type="SMART" id="SM00433">
    <property type="entry name" value="TOP2c"/>
    <property type="match status" value="1"/>
</dbReference>
<evidence type="ECO:0000256" key="3">
    <source>
        <dbReference type="ARBA" id="ARBA00010708"/>
    </source>
</evidence>
<dbReference type="FunFam" id="3.30.565.10:FF:000002">
    <property type="entry name" value="DNA gyrase subunit B"/>
    <property type="match status" value="1"/>
</dbReference>
<protein>
    <recommendedName>
        <fullName evidence="4">DNA topoisomerase (ATP-hydrolyzing)</fullName>
        <ecNumber evidence="4">5.6.2.2</ecNumber>
    </recommendedName>
</protein>
<dbReference type="EMBL" id="LDZY01000009">
    <property type="protein sequence ID" value="KLU65229.1"/>
    <property type="molecule type" value="Genomic_DNA"/>
</dbReference>
<comment type="subunit">
    <text evidence="12">Heterotetramer composed of ParC and ParE.</text>
</comment>
<evidence type="ECO:0000313" key="15">
    <source>
        <dbReference type="Proteomes" id="UP000036356"/>
    </source>
</evidence>
<dbReference type="CDD" id="cd00822">
    <property type="entry name" value="TopoII_Trans_DNA_gyrase"/>
    <property type="match status" value="1"/>
</dbReference>
<evidence type="ECO:0000256" key="8">
    <source>
        <dbReference type="ARBA" id="ARBA00022842"/>
    </source>
</evidence>
<dbReference type="FunFam" id="3.30.230.10:FF:000005">
    <property type="entry name" value="DNA gyrase subunit B"/>
    <property type="match status" value="1"/>
</dbReference>
<dbReference type="GO" id="GO:0005524">
    <property type="term" value="F:ATP binding"/>
    <property type="evidence" value="ECO:0007669"/>
    <property type="project" value="UniProtKB-KW"/>
</dbReference>
<dbReference type="InterPro" id="IPR013759">
    <property type="entry name" value="Topo_IIA_B_C"/>
</dbReference>
<dbReference type="Pfam" id="PF00204">
    <property type="entry name" value="DNA_gyraseB"/>
    <property type="match status" value="1"/>
</dbReference>
<dbReference type="InterPro" id="IPR002288">
    <property type="entry name" value="DNA_gyrase_B_C"/>
</dbReference>
<dbReference type="InterPro" id="IPR000565">
    <property type="entry name" value="Topo_IIA_B"/>
</dbReference>
<name>A0A0J1FP04_9FIRM</name>
<dbReference type="InterPro" id="IPR001241">
    <property type="entry name" value="Topo_IIA"/>
</dbReference>
<keyword evidence="8" id="KW-0460">Magnesium</keyword>
<evidence type="ECO:0000256" key="6">
    <source>
        <dbReference type="ARBA" id="ARBA00022741"/>
    </source>
</evidence>
<dbReference type="PROSITE" id="PS00177">
    <property type="entry name" value="TOPOISOMERASE_II"/>
    <property type="match status" value="1"/>
</dbReference>
<keyword evidence="11 14" id="KW-0413">Isomerase</keyword>
<sequence>MSATQYNAESIQVLEGLEAVRRRPGMYIGSTGSKGLHHLAYEIIDNAIDEAGAGFCDRITVTLNRDGSITIEDNGRGIPVDIHPGKKISAVRLAFETLHAGGKFGGDTYKTSGGLHGVGASVVNALSEFLMVQIKRDGKQYQVEYVKGGELKSDLKIVDKKVKGTGTTVTFKPDPLIFKETTVFKYTTLRSRLMELSFLNMGLTIILADNRGEVKTETFLQQQGIVGFVEHLMKEAGVSPIHKKTIYFSGEKDEVIVECALQYNDGEDESLHSYVNNIPTDEGGTHESGFRTALTKAFNNYGRKNNLFKKDESLIGDDLRDGLTCILSLKIKDPQFEGQTKTKLSNLEIEGIVQSLTNEGISQFLEQNPTIAKQVINRTLTTCLARLAAKKAKELKKKARDAEVKALSGKLAACSGKDKTRNELFLVEGDSAGGSAKMGRDRRFQAILPLRGKVINTYRAKLDKILENEEIRSIITAVGSGIGKEFDLEKGNYARVCIMTDADIDGAHIRCLLLTFFYRYMKPLILNGRVFIAQSPLFKVEKERGKITRYAYDEEELKKELKELGKTAKISRYKGLGEMNPEQLWETTLNPANRRMIQVTIDDSLEAERKLRILMSEQVEPRRDFLMENIIFTDDDM</sequence>
<evidence type="ECO:0000256" key="5">
    <source>
        <dbReference type="ARBA" id="ARBA00022723"/>
    </source>
</evidence>
<evidence type="ECO:0000313" key="14">
    <source>
        <dbReference type="EMBL" id="KLU65229.1"/>
    </source>
</evidence>
<feature type="domain" description="Toprim" evidence="13">
    <location>
        <begin position="422"/>
        <end position="536"/>
    </location>
</feature>
<dbReference type="SUPFAM" id="SSF54211">
    <property type="entry name" value="Ribosomal protein S5 domain 2-like"/>
    <property type="match status" value="1"/>
</dbReference>
<keyword evidence="10" id="KW-0238">DNA-binding</keyword>
<dbReference type="SMART" id="SM00387">
    <property type="entry name" value="HATPase_c"/>
    <property type="match status" value="1"/>
</dbReference>
<dbReference type="GO" id="GO:0003677">
    <property type="term" value="F:DNA binding"/>
    <property type="evidence" value="ECO:0007669"/>
    <property type="project" value="UniProtKB-KW"/>
</dbReference>
<organism evidence="14 15">
    <name type="scientific">Desulfosporosinus acididurans</name>
    <dbReference type="NCBI Taxonomy" id="476652"/>
    <lineage>
        <taxon>Bacteria</taxon>
        <taxon>Bacillati</taxon>
        <taxon>Bacillota</taxon>
        <taxon>Clostridia</taxon>
        <taxon>Eubacteriales</taxon>
        <taxon>Desulfitobacteriaceae</taxon>
        <taxon>Desulfosporosinus</taxon>
    </lineage>
</organism>
<evidence type="ECO:0000256" key="2">
    <source>
        <dbReference type="ARBA" id="ARBA00001946"/>
    </source>
</evidence>
<dbReference type="InterPro" id="IPR013760">
    <property type="entry name" value="Topo_IIA-like_dom_sf"/>
</dbReference>
<dbReference type="InterPro" id="IPR018522">
    <property type="entry name" value="TopoIIA_CS"/>
</dbReference>
<keyword evidence="7" id="KW-0067">ATP-binding</keyword>
<evidence type="ECO:0000256" key="1">
    <source>
        <dbReference type="ARBA" id="ARBA00000185"/>
    </source>
</evidence>
<dbReference type="InterPro" id="IPR036890">
    <property type="entry name" value="HATPase_C_sf"/>
</dbReference>
<dbReference type="InterPro" id="IPR006171">
    <property type="entry name" value="TOPRIM_dom"/>
</dbReference>
<dbReference type="InterPro" id="IPR013506">
    <property type="entry name" value="Topo_IIA_bsu_dom2"/>
</dbReference>
<dbReference type="PANTHER" id="PTHR45866">
    <property type="entry name" value="DNA GYRASE/TOPOISOMERASE SUBUNIT B"/>
    <property type="match status" value="1"/>
</dbReference>
<dbReference type="RefSeq" id="WP_047810615.1">
    <property type="nucleotide sequence ID" value="NZ_LDZY01000009.1"/>
</dbReference>
<dbReference type="SUPFAM" id="SSF55874">
    <property type="entry name" value="ATPase domain of HSP90 chaperone/DNA topoisomerase II/histidine kinase"/>
    <property type="match status" value="1"/>
</dbReference>
<dbReference type="PATRIC" id="fig|476652.3.peg.2910"/>
<dbReference type="Pfam" id="PF01751">
    <property type="entry name" value="Toprim"/>
    <property type="match status" value="1"/>
</dbReference>
<dbReference type="Pfam" id="PF00986">
    <property type="entry name" value="DNA_gyraseB_C"/>
    <property type="match status" value="1"/>
</dbReference>
<dbReference type="InterPro" id="IPR020568">
    <property type="entry name" value="Ribosomal_Su5_D2-typ_SF"/>
</dbReference>
<evidence type="ECO:0000256" key="12">
    <source>
        <dbReference type="ARBA" id="ARBA00063644"/>
    </source>
</evidence>
<dbReference type="Pfam" id="PF02518">
    <property type="entry name" value="HATPase_c"/>
    <property type="match status" value="1"/>
</dbReference>
<comment type="caution">
    <text evidence="14">The sequence shown here is derived from an EMBL/GenBank/DDBJ whole genome shotgun (WGS) entry which is preliminary data.</text>
</comment>
<evidence type="ECO:0000256" key="9">
    <source>
        <dbReference type="ARBA" id="ARBA00023029"/>
    </source>
</evidence>
<dbReference type="GO" id="GO:0046872">
    <property type="term" value="F:metal ion binding"/>
    <property type="evidence" value="ECO:0007669"/>
    <property type="project" value="UniProtKB-KW"/>
</dbReference>
<dbReference type="STRING" id="476652.DEAC_c27810"/>
<evidence type="ECO:0000259" key="13">
    <source>
        <dbReference type="PROSITE" id="PS50880"/>
    </source>
</evidence>
<dbReference type="PROSITE" id="PS50880">
    <property type="entry name" value="TOPRIM"/>
    <property type="match status" value="1"/>
</dbReference>
<dbReference type="InterPro" id="IPR014721">
    <property type="entry name" value="Ribsml_uS5_D2-typ_fold_subgr"/>
</dbReference>
<evidence type="ECO:0000256" key="10">
    <source>
        <dbReference type="ARBA" id="ARBA00023125"/>
    </source>
</evidence>
<dbReference type="SUPFAM" id="SSF56719">
    <property type="entry name" value="Type II DNA topoisomerase"/>
    <property type="match status" value="1"/>
</dbReference>
<dbReference type="Proteomes" id="UP000036356">
    <property type="component" value="Unassembled WGS sequence"/>
</dbReference>
<comment type="catalytic activity">
    <reaction evidence="1">
        <text>ATP-dependent breakage, passage and rejoining of double-stranded DNA.</text>
        <dbReference type="EC" id="5.6.2.2"/>
    </reaction>
</comment>
<proteinExistence type="inferred from homology"/>
<evidence type="ECO:0000256" key="7">
    <source>
        <dbReference type="ARBA" id="ARBA00022840"/>
    </source>
</evidence>
<gene>
    <name evidence="14" type="primary">parE</name>
    <name evidence="14" type="ORF">DEAC_c27810</name>
</gene>
<keyword evidence="5" id="KW-0479">Metal-binding</keyword>
<dbReference type="InterPro" id="IPR003594">
    <property type="entry name" value="HATPase_dom"/>
</dbReference>
<evidence type="ECO:0000256" key="4">
    <source>
        <dbReference type="ARBA" id="ARBA00012895"/>
    </source>
</evidence>
<keyword evidence="15" id="KW-1185">Reference proteome</keyword>
<dbReference type="Gene3D" id="3.40.50.670">
    <property type="match status" value="1"/>
</dbReference>
<dbReference type="GO" id="GO:0006265">
    <property type="term" value="P:DNA topological change"/>
    <property type="evidence" value="ECO:0007669"/>
    <property type="project" value="InterPro"/>
</dbReference>
<accession>A0A0J1FP04</accession>
<dbReference type="PRINTS" id="PR00418">
    <property type="entry name" value="TPI2FAMILY"/>
</dbReference>
<dbReference type="EC" id="5.6.2.2" evidence="4"/>
<reference evidence="14 15" key="1">
    <citation type="submission" date="2015-06" db="EMBL/GenBank/DDBJ databases">
        <title>Draft genome of the moderately acidophilic sulfate reducer Candidatus Desulfosporosinus acididurans strain M1.</title>
        <authorList>
            <person name="Poehlein A."/>
            <person name="Petzsch P."/>
            <person name="Johnson B.D."/>
            <person name="Schloemann M."/>
            <person name="Daniel R."/>
            <person name="Muehling M."/>
        </authorList>
    </citation>
    <scope>NUCLEOTIDE SEQUENCE [LARGE SCALE GENOMIC DNA]</scope>
    <source>
        <strain evidence="14 15">M1</strain>
    </source>
</reference>
<dbReference type="Gene3D" id="3.30.565.10">
    <property type="entry name" value="Histidine kinase-like ATPase, C-terminal domain"/>
    <property type="match status" value="1"/>
</dbReference>
<dbReference type="PRINTS" id="PR01159">
    <property type="entry name" value="DNAGYRASEB"/>
</dbReference>
<keyword evidence="6" id="KW-0547">Nucleotide-binding</keyword>
<dbReference type="AlphaFoldDB" id="A0A0J1FP04"/>
<comment type="cofactor">
    <cofactor evidence="2">
        <name>Mg(2+)</name>
        <dbReference type="ChEBI" id="CHEBI:18420"/>
    </cofactor>
</comment>